<dbReference type="CDD" id="cd00200">
    <property type="entry name" value="WD40"/>
    <property type="match status" value="2"/>
</dbReference>
<feature type="repeat" description="WD" evidence="3">
    <location>
        <begin position="843"/>
        <end position="876"/>
    </location>
</feature>
<dbReference type="InterPro" id="IPR011047">
    <property type="entry name" value="Quinoprotein_ADH-like_sf"/>
</dbReference>
<dbReference type="PROSITE" id="PS50082">
    <property type="entry name" value="WD_REPEATS_2"/>
    <property type="match status" value="6"/>
</dbReference>
<dbReference type="Pfam" id="PF00400">
    <property type="entry name" value="WD40"/>
    <property type="match status" value="8"/>
</dbReference>
<dbReference type="PROSITE" id="PS00678">
    <property type="entry name" value="WD_REPEATS_1"/>
    <property type="match status" value="3"/>
</dbReference>
<evidence type="ECO:0000313" key="7">
    <source>
        <dbReference type="Proteomes" id="UP000218785"/>
    </source>
</evidence>
<dbReference type="Gene3D" id="3.40.50.300">
    <property type="entry name" value="P-loop containing nucleotide triphosphate hydrolases"/>
    <property type="match status" value="1"/>
</dbReference>
<keyword evidence="1 3" id="KW-0853">WD repeat</keyword>
<feature type="repeat" description="WD" evidence="3">
    <location>
        <begin position="802"/>
        <end position="843"/>
    </location>
</feature>
<sequence length="1297" mass="146728">MTGDYEYKVGGSLPENAPSYVFRKADTEFYQWLKAGEFCFVFNSRQMGKTSLLTRTMKRLQTEGFACAKIDLTEIGSDESSLESNLDQWYAGIAYILVNQLQVLSPPEELFIWWDKRIQLPPVQRFGSFLDEVMLPNVKGKIIIFIDEIDSILSLNLKFRHSNDFFALIRSCYEKRALNPDFNRLTFALLGVATPSDLIDDKKRTPFNIGRAVQLNGFKEEEIAPLAEGLKVKVSNIQQVMKCVLSWTGGQPFLTQKLCNLLLQELSVYSECYNPEPNALDWVGKVVRKQIIDNWESLDEPEHLRTIRKRIVTDDKFAGSLLGLYQQILQEGEIAVDGSPEKMRLRLTGLVVEQEENLKVYNLVYRNVFNLSWVETEFNKLRPYADNFNAWVKSQCQDNSYLLHSENLEKARVWADGKSLSDADYRFLSASLEAELNQKVVKAETKLNKALQEERKTNQRLLKAQRNAKKALGEERKANQRLLETQQNIENTLIEEQLANKRLTKAQKRTRRVLIAGLFGLIIMAMIAGTWFKIARDTEIAADLELNGALVQQQFENDPLGALLRAMKIARKLQQQVSDGRPLEKYPALNPMLALRSILVNIKERNQFQHFAPDFAPRQLTFSPNGQYFATAGETVALWNSKWEKIDEFYGNKSTEIDDKKVIRKSKCSGSCTFYSVSLSPDSKQIAAAQSDGSIVLLNISGQKLVKFKEFQTDLDIANSVSFSPDGTLLVTASRKEQSFIPSKENKVFLWNLSGEKIAEFKGHTDIINSVSFSPNGQLIATASNDNTARLWNLSGQQLAEFKGHESRVNDITFSKNSDLVLTASSDNTARLWNLSGQEIKKLKGGIHSIFSVNFSPDGQQIVTGGGDGKVRFWNLYGQQLSELKVSPDIITSTNFSPDGKQLATAGNDNMVRLFDLSGTRKRNEFDLLTDRIIDFRHNDKIVDSVTFSPDGEFIATTEDGLMRIWNLDGRKIHEIKPPDNYANDANFSPDGKFIATVEHGISHQKLSFWDWTKPRLTHFKEGFAYPFGIPQSISFSPDSKLLLTPGIDNTIQLRDLSGNVVKEFKTGGNFIIGNMRFSADGKQIVVLGNSLGADPDKTSLNIYDYEIVKLWNLSGEKVSEFKIPKKQRAMDISINSDGIVIATTIIDEGDKDYGTVWLWKLSGEKLAEFKPYQGAVKTVRFSPNGKIFATSGIDSTIKLWNLKGQQVGEFKLGQNNSKLKAKENYNIVEENRPRNYVNWMSFSPDGKKLAAACNDGMIRLFVVDNLEEMLERGCKWLDDYLATRPEMRKEICPDNK</sequence>
<dbReference type="InterPro" id="IPR019775">
    <property type="entry name" value="WD40_repeat_CS"/>
</dbReference>
<reference evidence="6 7" key="1">
    <citation type="submission" date="2017-06" db="EMBL/GenBank/DDBJ databases">
        <title>Genome sequencing of cyanobaciteial culture collection at National Institute for Environmental Studies (NIES).</title>
        <authorList>
            <person name="Hirose Y."/>
            <person name="Shimura Y."/>
            <person name="Fujisawa T."/>
            <person name="Nakamura Y."/>
            <person name="Kawachi M."/>
        </authorList>
    </citation>
    <scope>NUCLEOTIDE SEQUENCE [LARGE SCALE GENOMIC DNA]</scope>
    <source>
        <strain evidence="6 7">NIES-37</strain>
    </source>
</reference>
<proteinExistence type="predicted"/>
<gene>
    <name evidence="6" type="ORF">NIES37_20610</name>
</gene>
<accession>A0A1Z4MXD2</accession>
<keyword evidence="2" id="KW-0677">Repeat</keyword>
<dbReference type="SMART" id="SM00320">
    <property type="entry name" value="WD40"/>
    <property type="match status" value="12"/>
</dbReference>
<keyword evidence="4" id="KW-0175">Coiled coil</keyword>
<evidence type="ECO:0000256" key="5">
    <source>
        <dbReference type="SAM" id="Phobius"/>
    </source>
</evidence>
<feature type="repeat" description="WD" evidence="3">
    <location>
        <begin position="884"/>
        <end position="925"/>
    </location>
</feature>
<dbReference type="PANTHER" id="PTHR19879">
    <property type="entry name" value="TRANSCRIPTION INITIATION FACTOR TFIID"/>
    <property type="match status" value="1"/>
</dbReference>
<dbReference type="Gene3D" id="2.130.10.10">
    <property type="entry name" value="YVTN repeat-like/Quinoprotein amine dehydrogenase"/>
    <property type="match status" value="3"/>
</dbReference>
<dbReference type="PANTHER" id="PTHR19879:SF9">
    <property type="entry name" value="TRANSCRIPTION INITIATION FACTOR TFIID SUBUNIT 5"/>
    <property type="match status" value="1"/>
</dbReference>
<evidence type="ECO:0000256" key="2">
    <source>
        <dbReference type="ARBA" id="ARBA00022737"/>
    </source>
</evidence>
<dbReference type="InterPro" id="IPR020472">
    <property type="entry name" value="WD40_PAC1"/>
</dbReference>
<keyword evidence="5" id="KW-1133">Transmembrane helix</keyword>
<name>A0A1Z4MXD2_9CYAN</name>
<dbReference type="SUPFAM" id="SSF52540">
    <property type="entry name" value="P-loop containing nucleoside triphosphate hydrolases"/>
    <property type="match status" value="1"/>
</dbReference>
<feature type="repeat" description="WD" evidence="3">
    <location>
        <begin position="1170"/>
        <end position="1204"/>
    </location>
</feature>
<keyword evidence="7" id="KW-1185">Reference proteome</keyword>
<dbReference type="SUPFAM" id="SSF50978">
    <property type="entry name" value="WD40 repeat-like"/>
    <property type="match status" value="2"/>
</dbReference>
<dbReference type="Proteomes" id="UP000218785">
    <property type="component" value="Chromosome"/>
</dbReference>
<feature type="transmembrane region" description="Helical" evidence="5">
    <location>
        <begin position="513"/>
        <end position="532"/>
    </location>
</feature>
<dbReference type="InterPro" id="IPR015943">
    <property type="entry name" value="WD40/YVTN_repeat-like_dom_sf"/>
</dbReference>
<keyword evidence="5" id="KW-0472">Membrane</keyword>
<dbReference type="PROSITE" id="PS50294">
    <property type="entry name" value="WD_REPEATS_REGION"/>
    <property type="match status" value="4"/>
</dbReference>
<feature type="repeat" description="WD" evidence="3">
    <location>
        <begin position="761"/>
        <end position="802"/>
    </location>
</feature>
<dbReference type="KEGG" id="ttq:NIES37_20610"/>
<dbReference type="RefSeq" id="WP_096575279.1">
    <property type="nucleotide sequence ID" value="NZ_CAWNJS010000001.1"/>
</dbReference>
<dbReference type="PRINTS" id="PR00320">
    <property type="entry name" value="GPROTEINBRPT"/>
</dbReference>
<dbReference type="InterPro" id="IPR027417">
    <property type="entry name" value="P-loop_NTPase"/>
</dbReference>
<evidence type="ECO:0000256" key="4">
    <source>
        <dbReference type="SAM" id="Coils"/>
    </source>
</evidence>
<dbReference type="Pfam" id="PF14516">
    <property type="entry name" value="AAA_35"/>
    <property type="match status" value="1"/>
</dbReference>
<protein>
    <submittedName>
        <fullName evidence="6">WD-repeat containing protein</fullName>
    </submittedName>
</protein>
<feature type="repeat" description="WD" evidence="3">
    <location>
        <begin position="936"/>
        <end position="969"/>
    </location>
</feature>
<keyword evidence="5" id="KW-0812">Transmembrane</keyword>
<organism evidence="6 7">
    <name type="scientific">Tolypothrix tenuis PCC 7101</name>
    <dbReference type="NCBI Taxonomy" id="231146"/>
    <lineage>
        <taxon>Bacteria</taxon>
        <taxon>Bacillati</taxon>
        <taxon>Cyanobacteriota</taxon>
        <taxon>Cyanophyceae</taxon>
        <taxon>Nostocales</taxon>
        <taxon>Tolypothrichaceae</taxon>
        <taxon>Tolypothrix</taxon>
    </lineage>
</organism>
<feature type="coiled-coil region" evidence="4">
    <location>
        <begin position="433"/>
        <end position="481"/>
    </location>
</feature>
<evidence type="ECO:0000313" key="6">
    <source>
        <dbReference type="EMBL" id="BAY98113.1"/>
    </source>
</evidence>
<dbReference type="EMBL" id="AP018248">
    <property type="protein sequence ID" value="BAY98113.1"/>
    <property type="molecule type" value="Genomic_DNA"/>
</dbReference>
<dbReference type="InterPro" id="IPR036322">
    <property type="entry name" value="WD40_repeat_dom_sf"/>
</dbReference>
<dbReference type="InterPro" id="IPR001680">
    <property type="entry name" value="WD40_rpt"/>
</dbReference>
<dbReference type="SUPFAM" id="SSF50998">
    <property type="entry name" value="Quinoprotein alcohol dehydrogenase-like"/>
    <property type="match status" value="1"/>
</dbReference>
<evidence type="ECO:0000256" key="1">
    <source>
        <dbReference type="ARBA" id="ARBA00022574"/>
    </source>
</evidence>
<evidence type="ECO:0000256" key="3">
    <source>
        <dbReference type="PROSITE-ProRule" id="PRU00221"/>
    </source>
</evidence>